<dbReference type="RefSeq" id="WP_221304585.1">
    <property type="nucleotide sequence ID" value="NZ_JACHEB010000003.1"/>
</dbReference>
<dbReference type="PROSITE" id="PS00584">
    <property type="entry name" value="PFKB_KINASES_2"/>
    <property type="match status" value="1"/>
</dbReference>
<dbReference type="PANTHER" id="PTHR10584">
    <property type="entry name" value="SUGAR KINASE"/>
    <property type="match status" value="1"/>
</dbReference>
<dbReference type="InterPro" id="IPR029056">
    <property type="entry name" value="Ribokinase-like"/>
</dbReference>
<sequence length="131" mass="13362">MTPNETEAAFFIENGAAKLHEPAVMAQTLLAKGVRGVVLKLGSRGAYLASAAGLGARLEPFKVQAVDTTAAGDAFNGAFATALLMKKDPVESARFAAAAAALSVTRPGAQTSMPRMAEVEQMLAGAGANEL</sequence>
<dbReference type="Pfam" id="PF00294">
    <property type="entry name" value="PfkB"/>
    <property type="match status" value="1"/>
</dbReference>
<gene>
    <name evidence="4" type="ORF">HDF14_001390</name>
</gene>
<dbReference type="AlphaFoldDB" id="A0A9X0QCL7"/>
<dbReference type="GO" id="GO:0005829">
    <property type="term" value="C:cytosol"/>
    <property type="evidence" value="ECO:0007669"/>
    <property type="project" value="TreeGrafter"/>
</dbReference>
<dbReference type="Gene3D" id="3.40.1190.20">
    <property type="match status" value="1"/>
</dbReference>
<keyword evidence="1" id="KW-0808">Transferase</keyword>
<evidence type="ECO:0000256" key="1">
    <source>
        <dbReference type="ARBA" id="ARBA00022679"/>
    </source>
</evidence>
<evidence type="ECO:0000313" key="5">
    <source>
        <dbReference type="Proteomes" id="UP000535182"/>
    </source>
</evidence>
<keyword evidence="5" id="KW-1185">Reference proteome</keyword>
<dbReference type="Proteomes" id="UP000535182">
    <property type="component" value="Unassembled WGS sequence"/>
</dbReference>
<feature type="domain" description="Carbohydrate kinase PfkB" evidence="3">
    <location>
        <begin position="1"/>
        <end position="114"/>
    </location>
</feature>
<organism evidence="4 5">
    <name type="scientific">Tunturiibacter gelidiferens</name>
    <dbReference type="NCBI Taxonomy" id="3069689"/>
    <lineage>
        <taxon>Bacteria</taxon>
        <taxon>Pseudomonadati</taxon>
        <taxon>Acidobacteriota</taxon>
        <taxon>Terriglobia</taxon>
        <taxon>Terriglobales</taxon>
        <taxon>Acidobacteriaceae</taxon>
        <taxon>Tunturiibacter</taxon>
    </lineage>
</organism>
<evidence type="ECO:0000313" key="4">
    <source>
        <dbReference type="EMBL" id="MBB5327784.1"/>
    </source>
</evidence>
<name>A0A9X0QCL7_9BACT</name>
<comment type="caution">
    <text evidence="4">The sequence shown here is derived from an EMBL/GenBank/DDBJ whole genome shotgun (WGS) entry which is preliminary data.</text>
</comment>
<dbReference type="InterPro" id="IPR011611">
    <property type="entry name" value="PfkB_dom"/>
</dbReference>
<accession>A0A9X0QCL7</accession>
<evidence type="ECO:0000256" key="2">
    <source>
        <dbReference type="ARBA" id="ARBA00022777"/>
    </source>
</evidence>
<dbReference type="GO" id="GO:0016301">
    <property type="term" value="F:kinase activity"/>
    <property type="evidence" value="ECO:0007669"/>
    <property type="project" value="UniProtKB-KW"/>
</dbReference>
<keyword evidence="2 4" id="KW-0418">Kinase</keyword>
<dbReference type="EMBL" id="JACHEB010000003">
    <property type="protein sequence ID" value="MBB5327784.1"/>
    <property type="molecule type" value="Genomic_DNA"/>
</dbReference>
<dbReference type="InterPro" id="IPR002173">
    <property type="entry name" value="Carboh/pur_kinase_PfkB_CS"/>
</dbReference>
<proteinExistence type="predicted"/>
<evidence type="ECO:0000259" key="3">
    <source>
        <dbReference type="Pfam" id="PF00294"/>
    </source>
</evidence>
<reference evidence="4 5" key="1">
    <citation type="submission" date="2020-08" db="EMBL/GenBank/DDBJ databases">
        <title>Genomic Encyclopedia of Type Strains, Phase IV (KMG-V): Genome sequencing to study the core and pangenomes of soil and plant-associated prokaryotes.</title>
        <authorList>
            <person name="Whitman W."/>
        </authorList>
    </citation>
    <scope>NUCLEOTIDE SEQUENCE [LARGE SCALE GENOMIC DNA]</scope>
    <source>
        <strain evidence="4 5">X5P2</strain>
    </source>
</reference>
<protein>
    <submittedName>
        <fullName evidence="4">Sugar/nucleoside kinase (Ribokinase family)</fullName>
    </submittedName>
</protein>
<dbReference type="SUPFAM" id="SSF53613">
    <property type="entry name" value="Ribokinase-like"/>
    <property type="match status" value="1"/>
</dbReference>
<dbReference type="PANTHER" id="PTHR10584:SF166">
    <property type="entry name" value="RIBOKINASE"/>
    <property type="match status" value="1"/>
</dbReference>